<comment type="similarity">
    <text evidence="4 6">Belongs to the GART family.</text>
</comment>
<dbReference type="InterPro" id="IPR036477">
    <property type="entry name" value="Formyl_transf_N_sf"/>
</dbReference>
<comment type="caution">
    <text evidence="8">The sequence shown here is derived from an EMBL/GenBank/DDBJ whole genome shotgun (WGS) entry which is preliminary data.</text>
</comment>
<reference evidence="8 9" key="1">
    <citation type="submission" date="2017-09" db="EMBL/GenBank/DDBJ databases">
        <title>Depth-based differentiation of microbial function through sediment-hosted aquifers and enrichment of novel symbionts in the deep terrestrial subsurface.</title>
        <authorList>
            <person name="Probst A.J."/>
            <person name="Ladd B."/>
            <person name="Jarett J.K."/>
            <person name="Geller-Mcgrath D.E."/>
            <person name="Sieber C.M."/>
            <person name="Emerson J.B."/>
            <person name="Anantharaman K."/>
            <person name="Thomas B.C."/>
            <person name="Malmstrom R."/>
            <person name="Stieglmeier M."/>
            <person name="Klingl A."/>
            <person name="Woyke T."/>
            <person name="Ryan C.M."/>
            <person name="Banfield J.F."/>
        </authorList>
    </citation>
    <scope>NUCLEOTIDE SEQUENCE [LARGE SCALE GENOMIC DNA]</scope>
    <source>
        <strain evidence="8">CG12_big_fil_rev_8_21_14_0_65_43_15</strain>
    </source>
</reference>
<dbReference type="PANTHER" id="PTHR43369:SF2">
    <property type="entry name" value="PHOSPHORIBOSYLGLYCINAMIDE FORMYLTRANSFERASE"/>
    <property type="match status" value="1"/>
</dbReference>
<name>A0A2J0LIH6_9BACT</name>
<dbReference type="Gene3D" id="3.40.50.170">
    <property type="entry name" value="Formyl transferase, N-terminal domain"/>
    <property type="match status" value="1"/>
</dbReference>
<evidence type="ECO:0000313" key="9">
    <source>
        <dbReference type="Proteomes" id="UP000231267"/>
    </source>
</evidence>
<dbReference type="FunFam" id="3.40.50.170:FF:000007">
    <property type="entry name" value="Phosphoribosylglycinamide formyltransferase"/>
    <property type="match status" value="1"/>
</dbReference>
<comment type="catalytic activity">
    <reaction evidence="5 6">
        <text>N(1)-(5-phospho-beta-D-ribosyl)glycinamide + (6R)-10-formyltetrahydrofolate = N(2)-formyl-N(1)-(5-phospho-beta-D-ribosyl)glycinamide + (6S)-5,6,7,8-tetrahydrofolate + H(+)</text>
        <dbReference type="Rhea" id="RHEA:15053"/>
        <dbReference type="ChEBI" id="CHEBI:15378"/>
        <dbReference type="ChEBI" id="CHEBI:57453"/>
        <dbReference type="ChEBI" id="CHEBI:143788"/>
        <dbReference type="ChEBI" id="CHEBI:147286"/>
        <dbReference type="ChEBI" id="CHEBI:195366"/>
        <dbReference type="EC" id="2.1.2.2"/>
    </reaction>
</comment>
<dbReference type="UniPathway" id="UPA00074">
    <property type="reaction ID" value="UER00126"/>
</dbReference>
<dbReference type="NCBIfam" id="TIGR00639">
    <property type="entry name" value="PurN"/>
    <property type="match status" value="1"/>
</dbReference>
<evidence type="ECO:0000256" key="5">
    <source>
        <dbReference type="ARBA" id="ARBA00047664"/>
    </source>
</evidence>
<evidence type="ECO:0000256" key="2">
    <source>
        <dbReference type="ARBA" id="ARBA00022679"/>
    </source>
</evidence>
<evidence type="ECO:0000256" key="6">
    <source>
        <dbReference type="HAMAP-Rule" id="MF_01930"/>
    </source>
</evidence>
<dbReference type="PANTHER" id="PTHR43369">
    <property type="entry name" value="PHOSPHORIBOSYLGLYCINAMIDE FORMYLTRANSFERASE"/>
    <property type="match status" value="1"/>
</dbReference>
<dbReference type="GO" id="GO:0005829">
    <property type="term" value="C:cytosol"/>
    <property type="evidence" value="ECO:0007669"/>
    <property type="project" value="TreeGrafter"/>
</dbReference>
<accession>A0A2J0LIH6</accession>
<dbReference type="GO" id="GO:0006189">
    <property type="term" value="P:'de novo' IMP biosynthetic process"/>
    <property type="evidence" value="ECO:0007669"/>
    <property type="project" value="UniProtKB-UniRule"/>
</dbReference>
<organism evidence="8 9">
    <name type="scientific">Candidatus Taenaricola geysiri</name>
    <dbReference type="NCBI Taxonomy" id="1974752"/>
    <lineage>
        <taxon>Bacteria</taxon>
        <taxon>Pseudomonadati</taxon>
        <taxon>Candidatus Omnitrophota</taxon>
        <taxon>Candidatus Taenaricola</taxon>
    </lineage>
</organism>
<dbReference type="SUPFAM" id="SSF53328">
    <property type="entry name" value="Formyltransferase"/>
    <property type="match status" value="1"/>
</dbReference>
<evidence type="ECO:0000259" key="7">
    <source>
        <dbReference type="Pfam" id="PF00551"/>
    </source>
</evidence>
<feature type="site" description="Raises pKa of active site His" evidence="6">
    <location>
        <position position="144"/>
    </location>
</feature>
<evidence type="ECO:0000256" key="4">
    <source>
        <dbReference type="ARBA" id="ARBA00038440"/>
    </source>
</evidence>
<keyword evidence="3 6" id="KW-0658">Purine biosynthesis</keyword>
<proteinExistence type="inferred from homology"/>
<dbReference type="Pfam" id="PF00551">
    <property type="entry name" value="Formyl_trans_N"/>
    <property type="match status" value="1"/>
</dbReference>
<dbReference type="CDD" id="cd08645">
    <property type="entry name" value="FMT_core_GART"/>
    <property type="match status" value="1"/>
</dbReference>
<dbReference type="InterPro" id="IPR004607">
    <property type="entry name" value="GART"/>
</dbReference>
<protein>
    <recommendedName>
        <fullName evidence="6">Phosphoribosylglycinamide formyltransferase</fullName>
        <ecNumber evidence="6">2.1.2.2</ecNumber>
    </recommendedName>
    <alternativeName>
        <fullName evidence="6">5'-phosphoribosylglycinamide transformylase</fullName>
    </alternativeName>
    <alternativeName>
        <fullName evidence="6">GAR transformylase</fullName>
        <shortName evidence="6">GART</shortName>
    </alternativeName>
</protein>
<evidence type="ECO:0000256" key="1">
    <source>
        <dbReference type="ARBA" id="ARBA00005054"/>
    </source>
</evidence>
<dbReference type="InterPro" id="IPR001555">
    <property type="entry name" value="GART_AS"/>
</dbReference>
<keyword evidence="2 6" id="KW-0808">Transferase</keyword>
<dbReference type="GO" id="GO:0004644">
    <property type="term" value="F:phosphoribosylglycinamide formyltransferase activity"/>
    <property type="evidence" value="ECO:0007669"/>
    <property type="project" value="UniProtKB-UniRule"/>
</dbReference>
<feature type="binding site" evidence="6">
    <location>
        <position position="106"/>
    </location>
    <ligand>
        <name>(6R)-10-formyltetrahydrofolate</name>
        <dbReference type="ChEBI" id="CHEBI:195366"/>
    </ligand>
</feature>
<feature type="domain" description="Formyl transferase N-terminal" evidence="7">
    <location>
        <begin position="1"/>
        <end position="181"/>
    </location>
</feature>
<dbReference type="EC" id="2.1.2.2" evidence="6"/>
<evidence type="ECO:0000313" key="8">
    <source>
        <dbReference type="EMBL" id="PIW67019.1"/>
    </source>
</evidence>
<gene>
    <name evidence="6" type="primary">purN</name>
    <name evidence="8" type="ORF">COW11_00310</name>
</gene>
<comment type="function">
    <text evidence="6">Catalyzes the transfer of a formyl group from 10-formyltetrahydrofolate to 5-phospho-ribosyl-glycinamide (GAR), producing 5-phospho-ribosyl-N-formylglycinamide (FGAR) and tetrahydrofolate.</text>
</comment>
<evidence type="ECO:0000256" key="3">
    <source>
        <dbReference type="ARBA" id="ARBA00022755"/>
    </source>
</evidence>
<dbReference type="HAMAP" id="MF_01930">
    <property type="entry name" value="PurN"/>
    <property type="match status" value="1"/>
</dbReference>
<dbReference type="PROSITE" id="PS00373">
    <property type="entry name" value="GART"/>
    <property type="match status" value="1"/>
</dbReference>
<comment type="pathway">
    <text evidence="1 6">Purine metabolism; IMP biosynthesis via de novo pathway; N(2)-formyl-N(1)-(5-phospho-D-ribosyl)glycinamide from N(1)-(5-phospho-D-ribosyl)glycinamide (10-formyl THF route): step 1/1.</text>
</comment>
<feature type="binding site" evidence="6">
    <location>
        <begin position="89"/>
        <end position="92"/>
    </location>
    <ligand>
        <name>(6R)-10-formyltetrahydrofolate</name>
        <dbReference type="ChEBI" id="CHEBI:195366"/>
    </ligand>
</feature>
<dbReference type="AlphaFoldDB" id="A0A2J0LIH6"/>
<dbReference type="EMBL" id="PFGP01000006">
    <property type="protein sequence ID" value="PIW67019.1"/>
    <property type="molecule type" value="Genomic_DNA"/>
</dbReference>
<feature type="binding site" evidence="6">
    <location>
        <begin position="11"/>
        <end position="13"/>
    </location>
    <ligand>
        <name>N(1)-(5-phospho-beta-D-ribosyl)glycinamide</name>
        <dbReference type="ChEBI" id="CHEBI:143788"/>
    </ligand>
</feature>
<feature type="binding site" evidence="6">
    <location>
        <position position="64"/>
    </location>
    <ligand>
        <name>(6R)-10-formyltetrahydrofolate</name>
        <dbReference type="ChEBI" id="CHEBI:195366"/>
    </ligand>
</feature>
<dbReference type="Proteomes" id="UP000231267">
    <property type="component" value="Unassembled WGS sequence"/>
</dbReference>
<feature type="active site" description="Proton donor" evidence="6">
    <location>
        <position position="108"/>
    </location>
</feature>
<sequence>MNIAIFASGNGSNFQAIAGAVKKGKIKAKLALLVCDKPGAHVLKRAKKLKVEAFLIEKKNFQSKEEYEKAIVRKLKEKNIGLIALAGYMKIVGPDILKAYKNKILNIHPALLPSFKGASGIKDALAYGVKVTGPTVHFVDEGMDTGVIIMQSEVSISDKDNEKSLAKKIHRAEHKIYPEVVKLFVEGKLKIKGRKVYVR</sequence>
<dbReference type="InterPro" id="IPR002376">
    <property type="entry name" value="Formyl_transf_N"/>
</dbReference>